<proteinExistence type="predicted"/>
<dbReference type="InterPro" id="IPR012334">
    <property type="entry name" value="Pectin_lyas_fold"/>
</dbReference>
<dbReference type="NCBIfam" id="TIGR01901">
    <property type="entry name" value="adhes_NPXG"/>
    <property type="match status" value="1"/>
</dbReference>
<gene>
    <name evidence="2" type="ORF">ABWT76_004813</name>
</gene>
<reference evidence="2" key="1">
    <citation type="submission" date="2024-07" db="EMBL/GenBank/DDBJ databases">
        <authorList>
            <person name="Kim Y.J."/>
            <person name="Jeong J.Y."/>
        </authorList>
    </citation>
    <scope>NUCLEOTIDE SEQUENCE</scope>
    <source>
        <strain evidence="2">GIHE-MW2</strain>
    </source>
</reference>
<dbReference type="SMART" id="SM00912">
    <property type="entry name" value="Haemagg_act"/>
    <property type="match status" value="1"/>
</dbReference>
<protein>
    <submittedName>
        <fullName evidence="2">Filamentous hemagglutinin N-terminal domain-containing protein</fullName>
    </submittedName>
</protein>
<dbReference type="InterPro" id="IPR011050">
    <property type="entry name" value="Pectin_lyase_fold/virulence"/>
</dbReference>
<dbReference type="Gene3D" id="2.160.20.10">
    <property type="entry name" value="Single-stranded right-handed beta-helix, Pectin lyase-like"/>
    <property type="match status" value="4"/>
</dbReference>
<accession>A0AAU8JAA2</accession>
<feature type="domain" description="Filamentous haemagglutinin FhaB/tRNA nuclease CdiA-like TPS" evidence="1">
    <location>
        <begin position="40"/>
        <end position="152"/>
    </location>
</feature>
<name>A0AAU8JAA2_9CYAN</name>
<dbReference type="EMBL" id="CP159837">
    <property type="protein sequence ID" value="XCM36080.1"/>
    <property type="molecule type" value="Genomic_DNA"/>
</dbReference>
<sequence length="1427" mass="144048">MANKIMEQGKNNFWITLGITLGTVCLGTLARIVPVRAQIAPDNSLPTEVSSPDNLNFTINGGATAGSNLFHSFREFSIPTNGQAFFNNATDIVNIFSRITGGNISQIDGLLRANGTANLFLINPAGIIFGANAQLNIGGSFIGTTASSILFENKLSFDSTSADTPALLSINVPIGLQFGQNPGKIVNQASAANSDGNITGLEVQPGESLALIGGDITIDCGGLNAPGGRIELGGLAGEGTIGLTVNNQEIRLSFPENSSLANINLANDSRVAVRGQGGGEITVNANNLTATGGGRLTAGTEGAGDAGNIIVNANNINLSGVGNSESSSGFYNSALPESSGNAGKIIVNSNSLSLTDEAEIRSDTFGAGTSSEIQINTDSFLLSNGATVLSSSSSSGNVGNISVQATDLVSLLNASITTSPSSEATGNAGNIEIQANNISIDRSDITSFSSKQGNAGNISLTANDRISVTGQNFGESLISTTVLAEGVGKGGNINISANNFSMDSGGLISAEISGQGDGGNISIQTGESVSLSGGLISTGSVGQGVGSGGDISIDTGILSLTNNSNILAGTSGQGDSGNISIRATDEIILTDESRIASSVGTTGNGNGGDISINTGSLSLTNQSSLFAPTFGNGNAGNISIRASDKITLTDESKIASSVGTTGNGKGGDIQINTGSLSLTNSFLSADTFGQGNAGNISIYATDEITLTDSRMYSSVAPTTVGNGGKIAIKTGYFYLQNSFLSADTFGQGNAGNISIEANDAVAIANSQIFTNVQSTAIGNAGDISIATGSLSLTDESGLFSNTNAPGNAGNISIRTIDGMTLTESYISSGVENTAIGNGGDISIETASLSLTDSSGLFSNTNAQGNAGNISINATEGITITNSGISSDVGNTGNGKGGEIQIQSAFLNMSNLGFIFAGTAGQGDSGNISVEVQHGILLDNTSLINTSISPEGVGQGGNIELSGRSLLLNNSSAIAASVLGTDNDIPGGQGAGGTIRINMTDSVILSGVNTEGIPSDIVTGTAQGATGRGGDILINTSQLQLLDGAVITAETQNNSDGGNITVNTNRLAGFDGGKIASSSSSGGNAGTITLNVADQIIFSGIDQNFAERETRLLAELGWTVGSAVGNSGVFANTSKASTGNGGTININTGELLLYDQAQITVSSDGIGPAGNLTIAAESLRLDRAVLSAETAAGNQGNIWLNSREVFLKNNSQITTNATGEATGGNININTGVLAALENSDISANAQQAQGGRVIIDAAGIFGTEFRDFSTFQSDITATSELGPQFSGTVEISTELDVTSGLVQNPVLPDITGLVAGGCRDYRGSSFIVTGRGGKPPSPDEPLIPESLAVLGWVELPNREQGTGNREQARGNIPRSLITVPRSLFATEVVEATGYAIGQNGEVILTANQGNFSRFLPIFMPPVCPVGNQ</sequence>
<evidence type="ECO:0000259" key="1">
    <source>
        <dbReference type="SMART" id="SM00912"/>
    </source>
</evidence>
<dbReference type="SUPFAM" id="SSF51126">
    <property type="entry name" value="Pectin lyase-like"/>
    <property type="match status" value="5"/>
</dbReference>
<organism evidence="2">
    <name type="scientific">Planktothricoides raciborskii GIHE-MW2</name>
    <dbReference type="NCBI Taxonomy" id="2792601"/>
    <lineage>
        <taxon>Bacteria</taxon>
        <taxon>Bacillati</taxon>
        <taxon>Cyanobacteriota</taxon>
        <taxon>Cyanophyceae</taxon>
        <taxon>Oscillatoriophycideae</taxon>
        <taxon>Oscillatoriales</taxon>
        <taxon>Oscillatoriaceae</taxon>
        <taxon>Planktothricoides</taxon>
    </lineage>
</organism>
<dbReference type="RefSeq" id="WP_354635072.1">
    <property type="nucleotide sequence ID" value="NZ_CP159837.1"/>
</dbReference>
<dbReference type="Pfam" id="PF05860">
    <property type="entry name" value="TPS"/>
    <property type="match status" value="1"/>
</dbReference>
<evidence type="ECO:0000313" key="2">
    <source>
        <dbReference type="EMBL" id="XCM36080.1"/>
    </source>
</evidence>
<dbReference type="InterPro" id="IPR008638">
    <property type="entry name" value="FhaB/CdiA-like_TPS"/>
</dbReference>